<gene>
    <name evidence="7" type="ORF">BEK98_34575</name>
</gene>
<evidence type="ECO:0000256" key="5">
    <source>
        <dbReference type="SAM" id="SignalP"/>
    </source>
</evidence>
<dbReference type="InterPro" id="IPR022790">
    <property type="entry name" value="GH26_dom"/>
</dbReference>
<feature type="signal peptide" evidence="5">
    <location>
        <begin position="1"/>
        <end position="21"/>
    </location>
</feature>
<evidence type="ECO:0000256" key="4">
    <source>
        <dbReference type="PROSITE-ProRule" id="PRU01100"/>
    </source>
</evidence>
<keyword evidence="2 4" id="KW-0378">Hydrolase</keyword>
<accession>A0A233S3E5</accession>
<dbReference type="Proteomes" id="UP000215483">
    <property type="component" value="Unassembled WGS sequence"/>
</dbReference>
<dbReference type="Pfam" id="PF02156">
    <property type="entry name" value="Glyco_hydro_26"/>
    <property type="match status" value="1"/>
</dbReference>
<dbReference type="InterPro" id="IPR000805">
    <property type="entry name" value="Glyco_hydro_26"/>
</dbReference>
<dbReference type="PANTHER" id="PTHR40079:SF4">
    <property type="entry name" value="GH26 DOMAIN-CONTAINING PROTEIN-RELATED"/>
    <property type="match status" value="1"/>
</dbReference>
<feature type="chain" id="PRO_5038947356" description="GH26 domain-containing protein" evidence="5">
    <location>
        <begin position="22"/>
        <end position="339"/>
    </location>
</feature>
<dbReference type="EMBL" id="MCGQ01000038">
    <property type="protein sequence ID" value="OXY90152.1"/>
    <property type="molecule type" value="Genomic_DNA"/>
</dbReference>
<organism evidence="7 8">
    <name type="scientific">Streptomyces diastatochromogenes</name>
    <dbReference type="NCBI Taxonomy" id="42236"/>
    <lineage>
        <taxon>Bacteria</taxon>
        <taxon>Bacillati</taxon>
        <taxon>Actinomycetota</taxon>
        <taxon>Actinomycetes</taxon>
        <taxon>Kitasatosporales</taxon>
        <taxon>Streptomycetaceae</taxon>
        <taxon>Streptomyces</taxon>
    </lineage>
</organism>
<reference evidence="7 8" key="1">
    <citation type="submission" date="2016-07" db="EMBL/GenBank/DDBJ databases">
        <title>Draft genome of Streptomyces diastatochromogenes.</title>
        <authorList>
            <person name="Podduturi R."/>
            <person name="Lukassen M.B."/>
            <person name="Clausen N."/>
            <person name="Nielsen J.L."/>
            <person name="Jorgensen N.O."/>
        </authorList>
    </citation>
    <scope>NUCLEOTIDE SEQUENCE [LARGE SCALE GENOMIC DNA]</scope>
    <source>
        <strain evidence="7 8">DSM 40608</strain>
    </source>
</reference>
<feature type="domain" description="GH26" evidence="6">
    <location>
        <begin position="53"/>
        <end position="335"/>
    </location>
</feature>
<protein>
    <recommendedName>
        <fullName evidence="6">GH26 domain-containing protein</fullName>
    </recommendedName>
</protein>
<feature type="active site" description="Proton donor" evidence="4">
    <location>
        <position position="166"/>
    </location>
</feature>
<keyword evidence="8" id="KW-1185">Reference proteome</keyword>
<proteinExistence type="inferred from homology"/>
<dbReference type="RefSeq" id="WP_094220842.1">
    <property type="nucleotide sequence ID" value="NZ_MCGQ01000038.1"/>
</dbReference>
<comment type="similarity">
    <text evidence="1 4">Belongs to the glycosyl hydrolase 26 family.</text>
</comment>
<dbReference type="OrthoDB" id="9816550at2"/>
<evidence type="ECO:0000256" key="2">
    <source>
        <dbReference type="ARBA" id="ARBA00022801"/>
    </source>
</evidence>
<dbReference type="SUPFAM" id="SSF51445">
    <property type="entry name" value="(Trans)glycosidases"/>
    <property type="match status" value="1"/>
</dbReference>
<evidence type="ECO:0000259" key="6">
    <source>
        <dbReference type="PROSITE" id="PS51764"/>
    </source>
</evidence>
<keyword evidence="5" id="KW-0732">Signal</keyword>
<dbReference type="Gene3D" id="3.20.20.80">
    <property type="entry name" value="Glycosidases"/>
    <property type="match status" value="1"/>
</dbReference>
<evidence type="ECO:0000313" key="8">
    <source>
        <dbReference type="Proteomes" id="UP000215483"/>
    </source>
</evidence>
<feature type="active site" description="Nucleophile" evidence="4">
    <location>
        <position position="270"/>
    </location>
</feature>
<name>A0A233S3E5_STRDA</name>
<evidence type="ECO:0000313" key="7">
    <source>
        <dbReference type="EMBL" id="OXY90152.1"/>
    </source>
</evidence>
<dbReference type="GO" id="GO:0016985">
    <property type="term" value="F:mannan endo-1,4-beta-mannosidase activity"/>
    <property type="evidence" value="ECO:0007669"/>
    <property type="project" value="InterPro"/>
</dbReference>
<dbReference type="AlphaFoldDB" id="A0A233S3E5"/>
<dbReference type="GO" id="GO:0006080">
    <property type="term" value="P:substituted mannan metabolic process"/>
    <property type="evidence" value="ECO:0007669"/>
    <property type="project" value="InterPro"/>
</dbReference>
<dbReference type="PANTHER" id="PTHR40079">
    <property type="entry name" value="MANNAN ENDO-1,4-BETA-MANNOSIDASE E-RELATED"/>
    <property type="match status" value="1"/>
</dbReference>
<keyword evidence="3 4" id="KW-0326">Glycosidase</keyword>
<dbReference type="InterPro" id="IPR017853">
    <property type="entry name" value="GH"/>
</dbReference>
<evidence type="ECO:0000256" key="3">
    <source>
        <dbReference type="ARBA" id="ARBA00023295"/>
    </source>
</evidence>
<comment type="caution">
    <text evidence="7">The sequence shown here is derived from an EMBL/GenBank/DDBJ whole genome shotgun (WGS) entry which is preliminary data.</text>
</comment>
<sequence>MKATALARTLAALLTGILCLAGCVSSGPAPIGAGGNGAQPAATGPGGASYVPAQPYDVTPLLHPKAKYFGATFDGVPKDLSPVARYASQVGRTPTMLEYYLGWGDELQTDQTEAVWENGQLPYIAWEPHKATLAQIADGSQDAYIVSTARTLRALNVPVAMSLAHEMNGAWYPWGTKGATAAQFVKAWRHVHDVFQDEGVSTVIWVWSPNIINPVPQVALKPYYPGDGYVDWIGVVGYYARTGAQDFQTLFGPTFRQIRTFTQRPFLLAETGAQPNPRKSAQITELLKTVATRSDVVGFIWFDLNKETDWRVDSSPETLAAFRTAARNHRYDLDFAALK</sequence>
<dbReference type="PROSITE" id="PS51764">
    <property type="entry name" value="GH26"/>
    <property type="match status" value="1"/>
</dbReference>
<evidence type="ECO:0000256" key="1">
    <source>
        <dbReference type="ARBA" id="ARBA00007754"/>
    </source>
</evidence>